<reference evidence="2 3" key="1">
    <citation type="submission" date="2017-06" db="EMBL/GenBank/DDBJ databases">
        <title>Draft genome sequence of a variant of Elsinoe murrayae.</title>
        <authorList>
            <person name="Cheng Q."/>
        </authorList>
    </citation>
    <scope>NUCLEOTIDE SEQUENCE [LARGE SCALE GENOMIC DNA]</scope>
    <source>
        <strain evidence="2 3">CQ-2017a</strain>
    </source>
</reference>
<feature type="compositionally biased region" description="Basic residues" evidence="1">
    <location>
        <begin position="13"/>
        <end position="22"/>
    </location>
</feature>
<comment type="caution">
    <text evidence="2">The sequence shown here is derived from an EMBL/GenBank/DDBJ whole genome shotgun (WGS) entry which is preliminary data.</text>
</comment>
<dbReference type="Proteomes" id="UP000243797">
    <property type="component" value="Unassembled WGS sequence"/>
</dbReference>
<gene>
    <name evidence="2" type="ORF">CAC42_6824</name>
</gene>
<feature type="compositionally biased region" description="Low complexity" evidence="1">
    <location>
        <begin position="280"/>
        <end position="304"/>
    </location>
</feature>
<dbReference type="EMBL" id="NKHZ01000088">
    <property type="protein sequence ID" value="PNS14311.1"/>
    <property type="molecule type" value="Genomic_DNA"/>
</dbReference>
<organism evidence="2 3">
    <name type="scientific">Sphaceloma murrayae</name>
    <dbReference type="NCBI Taxonomy" id="2082308"/>
    <lineage>
        <taxon>Eukaryota</taxon>
        <taxon>Fungi</taxon>
        <taxon>Dikarya</taxon>
        <taxon>Ascomycota</taxon>
        <taxon>Pezizomycotina</taxon>
        <taxon>Dothideomycetes</taxon>
        <taxon>Dothideomycetidae</taxon>
        <taxon>Myriangiales</taxon>
        <taxon>Elsinoaceae</taxon>
        <taxon>Sphaceloma</taxon>
    </lineage>
</organism>
<keyword evidence="3" id="KW-1185">Reference proteome</keyword>
<evidence type="ECO:0000313" key="3">
    <source>
        <dbReference type="Proteomes" id="UP000243797"/>
    </source>
</evidence>
<proteinExistence type="predicted"/>
<accession>A0A2K1QHA1</accession>
<dbReference type="AlphaFoldDB" id="A0A2K1QHA1"/>
<dbReference type="OrthoDB" id="5627at2759"/>
<feature type="compositionally biased region" description="Basic and acidic residues" evidence="1">
    <location>
        <begin position="223"/>
        <end position="254"/>
    </location>
</feature>
<name>A0A2K1QHA1_9PEZI</name>
<feature type="compositionally biased region" description="Basic and acidic residues" evidence="1">
    <location>
        <begin position="260"/>
        <end position="279"/>
    </location>
</feature>
<feature type="region of interest" description="Disordered" evidence="1">
    <location>
        <begin position="1"/>
        <end position="92"/>
    </location>
</feature>
<feature type="compositionally biased region" description="Low complexity" evidence="1">
    <location>
        <begin position="48"/>
        <end position="59"/>
    </location>
</feature>
<feature type="region of interest" description="Disordered" evidence="1">
    <location>
        <begin position="139"/>
        <end position="323"/>
    </location>
</feature>
<evidence type="ECO:0000313" key="2">
    <source>
        <dbReference type="EMBL" id="PNS14311.1"/>
    </source>
</evidence>
<feature type="compositionally biased region" description="Polar residues" evidence="1">
    <location>
        <begin position="139"/>
        <end position="152"/>
    </location>
</feature>
<sequence>MEDDNCEAVVFRPSKKRKFRHRVTNEEEQIDAPKSREGPGNGLDSEEPLVVPLPASAPLHRGARNKSGVAFSSASHSRRHAPDSEDMTAEDAEPILSNTITLSTSKFVPAAGLAAVKDDQHMTSYIDSKLAETYMRTNPQATDCTTTHSVTPEHNALADASRDGPPQAQTDRLHAYEVEEIDAESPLDQASDRQSSSRSRKREPKPRFDRHGKPLPPRKPRNWRSEDDKARDSLVDRLLSESRMEPIYDHEPSDGNRQGRGLDLDADRRMAEEFEREFRANAAERQAKMRAAASSKTAGSKTAGETSTGPRLGGSKNARMAKK</sequence>
<evidence type="ECO:0000256" key="1">
    <source>
        <dbReference type="SAM" id="MobiDB-lite"/>
    </source>
</evidence>
<protein>
    <submittedName>
        <fullName evidence="2">Uncharacterized protein</fullName>
    </submittedName>
</protein>
<feature type="compositionally biased region" description="Low complexity" evidence="1">
    <location>
        <begin position="188"/>
        <end position="197"/>
    </location>
</feature>
<dbReference type="InParanoid" id="A0A2K1QHA1"/>